<dbReference type="SUPFAM" id="SSF53383">
    <property type="entry name" value="PLP-dependent transferases"/>
    <property type="match status" value="1"/>
</dbReference>
<gene>
    <name evidence="7" type="ORF">JYP50_09435</name>
</gene>
<dbReference type="GO" id="GO:0003677">
    <property type="term" value="F:DNA binding"/>
    <property type="evidence" value="ECO:0007669"/>
    <property type="project" value="UniProtKB-KW"/>
</dbReference>
<keyword evidence="7" id="KW-0032">Aminotransferase</keyword>
<keyword evidence="4" id="KW-0238">DNA-binding</keyword>
<reference evidence="7" key="1">
    <citation type="submission" date="2021-02" db="EMBL/GenBank/DDBJ databases">
        <title>PHA producing bacteria isolated from coastal sediment in Guangdong, Shenzhen.</title>
        <authorList>
            <person name="Zheng W."/>
            <person name="Yu S."/>
            <person name="Huang Y."/>
        </authorList>
    </citation>
    <scope>NUCLEOTIDE SEQUENCE</scope>
    <source>
        <strain evidence="7">TN14-10</strain>
    </source>
</reference>
<dbReference type="RefSeq" id="WP_206560257.1">
    <property type="nucleotide sequence ID" value="NZ_JAFKCZ010000006.1"/>
</dbReference>
<dbReference type="InterPro" id="IPR051446">
    <property type="entry name" value="HTH_trans_reg/aminotransferase"/>
</dbReference>
<dbReference type="SUPFAM" id="SSF46785">
    <property type="entry name" value="Winged helix' DNA-binding domain"/>
    <property type="match status" value="1"/>
</dbReference>
<dbReference type="AlphaFoldDB" id="A0A939DET4"/>
<dbReference type="InterPro" id="IPR004839">
    <property type="entry name" value="Aminotransferase_I/II_large"/>
</dbReference>
<dbReference type="CDD" id="cd00609">
    <property type="entry name" value="AAT_like"/>
    <property type="match status" value="1"/>
</dbReference>
<sequence>MTFTEIPLNRGDTPLYQQLASALAARIEQGALAPGDKLPTHRALADQLGVTVGTVTRAYAEAERRGLVEARVGAGTFVRDPGRPVWSFEEREGDERTLGYNVPPAIDRSDIMQAALEELARHRQALNRLMLYQSPEGSGQHREALADWLNRHGIAVDPREMLFTSGAQHGVQLALQALCRPGDTLLCERLTYPGLLSLARQQQLQVRPVELDDEGLVPEALAAACRQHQPRLVYLTPTLQNPTTATCGERRRQDLLAVCREYGILALEDDVHGLLPAERPAALVNLDPGQVVHVGGLGKALAPGLRLGYLQVPGPLRDRVVDGIQNHSWMISPLLTALAMILVNQGAADQLLTLVREQMRQRWQRVAAALPGASLRYHREGFHGWLTLPEHLPLSEFLIAARQRGLDLKSAELFTPPGHPAPAAVRIAASAPASLDALDAALTLLADILDKPPAGGAFTL</sequence>
<evidence type="ECO:0000313" key="8">
    <source>
        <dbReference type="Proteomes" id="UP000664303"/>
    </source>
</evidence>
<dbReference type="Proteomes" id="UP000664303">
    <property type="component" value="Unassembled WGS sequence"/>
</dbReference>
<evidence type="ECO:0000256" key="1">
    <source>
        <dbReference type="ARBA" id="ARBA00005384"/>
    </source>
</evidence>
<protein>
    <submittedName>
        <fullName evidence="7">PLP-dependent aminotransferase family protein</fullName>
    </submittedName>
</protein>
<dbReference type="Gene3D" id="3.40.640.10">
    <property type="entry name" value="Type I PLP-dependent aspartate aminotransferase-like (Major domain)"/>
    <property type="match status" value="1"/>
</dbReference>
<dbReference type="InterPro" id="IPR015421">
    <property type="entry name" value="PyrdxlP-dep_Trfase_major"/>
</dbReference>
<dbReference type="Pfam" id="PF00392">
    <property type="entry name" value="GntR"/>
    <property type="match status" value="1"/>
</dbReference>
<keyword evidence="5" id="KW-0804">Transcription</keyword>
<name>A0A939DET4_9GAMM</name>
<dbReference type="GO" id="GO:0008483">
    <property type="term" value="F:transaminase activity"/>
    <property type="evidence" value="ECO:0007669"/>
    <property type="project" value="UniProtKB-KW"/>
</dbReference>
<evidence type="ECO:0000256" key="3">
    <source>
        <dbReference type="ARBA" id="ARBA00023015"/>
    </source>
</evidence>
<evidence type="ECO:0000259" key="6">
    <source>
        <dbReference type="PROSITE" id="PS50949"/>
    </source>
</evidence>
<dbReference type="InterPro" id="IPR000524">
    <property type="entry name" value="Tscrpt_reg_HTH_GntR"/>
</dbReference>
<feature type="domain" description="HTH gntR-type" evidence="6">
    <location>
        <begin position="13"/>
        <end position="81"/>
    </location>
</feature>
<dbReference type="InterPro" id="IPR036388">
    <property type="entry name" value="WH-like_DNA-bd_sf"/>
</dbReference>
<dbReference type="Gene3D" id="1.10.10.10">
    <property type="entry name" value="Winged helix-like DNA-binding domain superfamily/Winged helix DNA-binding domain"/>
    <property type="match status" value="1"/>
</dbReference>
<evidence type="ECO:0000256" key="4">
    <source>
        <dbReference type="ARBA" id="ARBA00023125"/>
    </source>
</evidence>
<dbReference type="GO" id="GO:0003700">
    <property type="term" value="F:DNA-binding transcription factor activity"/>
    <property type="evidence" value="ECO:0007669"/>
    <property type="project" value="InterPro"/>
</dbReference>
<evidence type="ECO:0000256" key="2">
    <source>
        <dbReference type="ARBA" id="ARBA00022898"/>
    </source>
</evidence>
<comment type="similarity">
    <text evidence="1">In the C-terminal section; belongs to the class-I pyridoxal-phosphate-dependent aminotransferase family.</text>
</comment>
<dbReference type="Pfam" id="PF00155">
    <property type="entry name" value="Aminotran_1_2"/>
    <property type="match status" value="1"/>
</dbReference>
<comment type="caution">
    <text evidence="7">The sequence shown here is derived from an EMBL/GenBank/DDBJ whole genome shotgun (WGS) entry which is preliminary data.</text>
</comment>
<evidence type="ECO:0000256" key="5">
    <source>
        <dbReference type="ARBA" id="ARBA00023163"/>
    </source>
</evidence>
<dbReference type="EMBL" id="JAFKCZ010000006">
    <property type="protein sequence ID" value="MBN7796813.1"/>
    <property type="molecule type" value="Genomic_DNA"/>
</dbReference>
<dbReference type="PROSITE" id="PS50949">
    <property type="entry name" value="HTH_GNTR"/>
    <property type="match status" value="1"/>
</dbReference>
<accession>A0A939DET4</accession>
<dbReference type="PANTHER" id="PTHR46577">
    <property type="entry name" value="HTH-TYPE TRANSCRIPTIONAL REGULATORY PROTEIN GABR"/>
    <property type="match status" value="1"/>
</dbReference>
<dbReference type="GO" id="GO:0030170">
    <property type="term" value="F:pyridoxal phosphate binding"/>
    <property type="evidence" value="ECO:0007669"/>
    <property type="project" value="InterPro"/>
</dbReference>
<dbReference type="CDD" id="cd07377">
    <property type="entry name" value="WHTH_GntR"/>
    <property type="match status" value="1"/>
</dbReference>
<keyword evidence="3" id="KW-0805">Transcription regulation</keyword>
<keyword evidence="8" id="KW-1185">Reference proteome</keyword>
<dbReference type="PANTHER" id="PTHR46577:SF1">
    <property type="entry name" value="HTH-TYPE TRANSCRIPTIONAL REGULATORY PROTEIN GABR"/>
    <property type="match status" value="1"/>
</dbReference>
<dbReference type="SMART" id="SM00345">
    <property type="entry name" value="HTH_GNTR"/>
    <property type="match status" value="1"/>
</dbReference>
<keyword evidence="7" id="KW-0808">Transferase</keyword>
<dbReference type="InterPro" id="IPR015424">
    <property type="entry name" value="PyrdxlP-dep_Trfase"/>
</dbReference>
<organism evidence="7 8">
    <name type="scientific">Parahaliea mediterranea</name>
    <dbReference type="NCBI Taxonomy" id="651086"/>
    <lineage>
        <taxon>Bacteria</taxon>
        <taxon>Pseudomonadati</taxon>
        <taxon>Pseudomonadota</taxon>
        <taxon>Gammaproteobacteria</taxon>
        <taxon>Cellvibrionales</taxon>
        <taxon>Halieaceae</taxon>
        <taxon>Parahaliea</taxon>
    </lineage>
</organism>
<keyword evidence="2" id="KW-0663">Pyridoxal phosphate</keyword>
<dbReference type="InterPro" id="IPR036390">
    <property type="entry name" value="WH_DNA-bd_sf"/>
</dbReference>
<evidence type="ECO:0000313" key="7">
    <source>
        <dbReference type="EMBL" id="MBN7796813.1"/>
    </source>
</evidence>
<proteinExistence type="inferred from homology"/>